<accession>A0A1E3HSW4</accession>
<sequence>MHKLIIHSAYTYVQRKAPQSTAERTPCPERTPNAERTFHSSPDFSSGPSRLPCLARAYSRVTLTKFSTRARACCSPLHRLSPAPRLGSRGLCRARLHARPARGSRPAWVDSETWSLVASDVDPLSPLWSDLGETGAHCRCDWNG</sequence>
<dbReference type="RefSeq" id="XP_018994295.1">
    <property type="nucleotide sequence ID" value="XM_019137269.1"/>
</dbReference>
<dbReference type="Proteomes" id="UP000094065">
    <property type="component" value="Unassembled WGS sequence"/>
</dbReference>
<proteinExistence type="predicted"/>
<keyword evidence="3" id="KW-1185">Reference proteome</keyword>
<dbReference type="EMBL" id="AWGJ01000005">
    <property type="protein sequence ID" value="ODN79448.1"/>
    <property type="molecule type" value="Genomic_DNA"/>
</dbReference>
<organism evidence="2 3">
    <name type="scientific">Cryptococcus amylolentus CBS 6039</name>
    <dbReference type="NCBI Taxonomy" id="1295533"/>
    <lineage>
        <taxon>Eukaryota</taxon>
        <taxon>Fungi</taxon>
        <taxon>Dikarya</taxon>
        <taxon>Basidiomycota</taxon>
        <taxon>Agaricomycotina</taxon>
        <taxon>Tremellomycetes</taxon>
        <taxon>Tremellales</taxon>
        <taxon>Cryptococcaceae</taxon>
        <taxon>Cryptococcus</taxon>
    </lineage>
</organism>
<evidence type="ECO:0000313" key="2">
    <source>
        <dbReference type="EMBL" id="ODN79448.1"/>
    </source>
</evidence>
<feature type="region of interest" description="Disordered" evidence="1">
    <location>
        <begin position="16"/>
        <end position="44"/>
    </location>
</feature>
<dbReference type="GeneID" id="30154735"/>
<evidence type="ECO:0000313" key="3">
    <source>
        <dbReference type="Proteomes" id="UP000094065"/>
    </source>
</evidence>
<evidence type="ECO:0000256" key="1">
    <source>
        <dbReference type="SAM" id="MobiDB-lite"/>
    </source>
</evidence>
<dbReference type="AlphaFoldDB" id="A0A1E3HSW4"/>
<protein>
    <submittedName>
        <fullName evidence="2">Uncharacterized protein</fullName>
    </submittedName>
</protein>
<reference evidence="2 3" key="1">
    <citation type="submission" date="2016-06" db="EMBL/GenBank/DDBJ databases">
        <title>Evolution of pathogenesis and genome organization in the Tremellales.</title>
        <authorList>
            <person name="Cuomo C."/>
            <person name="Litvintseva A."/>
            <person name="Heitman J."/>
            <person name="Chen Y."/>
            <person name="Sun S."/>
            <person name="Springer D."/>
            <person name="Dromer F."/>
            <person name="Young S."/>
            <person name="Zeng Q."/>
            <person name="Chapman S."/>
            <person name="Gujja S."/>
            <person name="Saif S."/>
            <person name="Birren B."/>
        </authorList>
    </citation>
    <scope>NUCLEOTIDE SEQUENCE [LARGE SCALE GENOMIC DNA]</scope>
    <source>
        <strain evidence="2 3">CBS 6039</strain>
    </source>
</reference>
<comment type="caution">
    <text evidence="2">The sequence shown here is derived from an EMBL/GenBank/DDBJ whole genome shotgun (WGS) entry which is preliminary data.</text>
</comment>
<gene>
    <name evidence="2" type="ORF">L202_03426</name>
</gene>
<name>A0A1E3HSW4_9TREE</name>